<organism evidence="3 4">
    <name type="scientific">Protopolystoma xenopodis</name>
    <dbReference type="NCBI Taxonomy" id="117903"/>
    <lineage>
        <taxon>Eukaryota</taxon>
        <taxon>Metazoa</taxon>
        <taxon>Spiralia</taxon>
        <taxon>Lophotrochozoa</taxon>
        <taxon>Platyhelminthes</taxon>
        <taxon>Monogenea</taxon>
        <taxon>Polyopisthocotylea</taxon>
        <taxon>Polystomatidea</taxon>
        <taxon>Polystomatidae</taxon>
        <taxon>Protopolystoma</taxon>
    </lineage>
</organism>
<accession>A0A3S5AUC7</accession>
<proteinExistence type="predicted"/>
<feature type="transmembrane region" description="Helical" evidence="2">
    <location>
        <begin position="120"/>
        <end position="141"/>
    </location>
</feature>
<protein>
    <submittedName>
        <fullName evidence="3">Uncharacterized protein</fullName>
    </submittedName>
</protein>
<keyword evidence="2" id="KW-0472">Membrane</keyword>
<keyword evidence="4" id="KW-1185">Reference proteome</keyword>
<gene>
    <name evidence="3" type="ORF">PXEA_LOCUS18975</name>
</gene>
<keyword evidence="2" id="KW-0812">Transmembrane</keyword>
<feature type="region of interest" description="Disordered" evidence="1">
    <location>
        <begin position="20"/>
        <end position="45"/>
    </location>
</feature>
<evidence type="ECO:0000256" key="1">
    <source>
        <dbReference type="SAM" id="MobiDB-lite"/>
    </source>
</evidence>
<sequence>MRDWVRRFISNLVANAPGGLSNYPPLQSESRPRLPVSVQPSSNVKATSRLPCNSSTLGAVIVSSAIPTAPIFSSYASAGSSAGCNGHRGNSGKVGAIIPQAIVRKTRHNRLPFGSRTPPAFWFNSVCPLMLITIVTPFSSFTHLLTSE</sequence>
<dbReference type="AlphaFoldDB" id="A0A3S5AUC7"/>
<dbReference type="EMBL" id="CAAALY010074641">
    <property type="protein sequence ID" value="VEL25535.1"/>
    <property type="molecule type" value="Genomic_DNA"/>
</dbReference>
<evidence type="ECO:0000313" key="4">
    <source>
        <dbReference type="Proteomes" id="UP000784294"/>
    </source>
</evidence>
<keyword evidence="2" id="KW-1133">Transmembrane helix</keyword>
<evidence type="ECO:0000256" key="2">
    <source>
        <dbReference type="SAM" id="Phobius"/>
    </source>
</evidence>
<reference evidence="3" key="1">
    <citation type="submission" date="2018-11" db="EMBL/GenBank/DDBJ databases">
        <authorList>
            <consortium name="Pathogen Informatics"/>
        </authorList>
    </citation>
    <scope>NUCLEOTIDE SEQUENCE</scope>
</reference>
<name>A0A3S5AUC7_9PLAT</name>
<comment type="caution">
    <text evidence="3">The sequence shown here is derived from an EMBL/GenBank/DDBJ whole genome shotgun (WGS) entry which is preliminary data.</text>
</comment>
<evidence type="ECO:0000313" key="3">
    <source>
        <dbReference type="EMBL" id="VEL25535.1"/>
    </source>
</evidence>
<dbReference type="Proteomes" id="UP000784294">
    <property type="component" value="Unassembled WGS sequence"/>
</dbReference>